<gene>
    <name evidence="3" type="ORF">IBL26_21775</name>
</gene>
<dbReference type="RefSeq" id="WP_187786622.1">
    <property type="nucleotide sequence ID" value="NZ_JACTVA010000057.1"/>
</dbReference>
<protein>
    <submittedName>
        <fullName evidence="3">Endonuclease/exonuclease/phosphatase family protein</fullName>
    </submittedName>
</protein>
<comment type="caution">
    <text evidence="3">The sequence shown here is derived from an EMBL/GenBank/DDBJ whole genome shotgun (WGS) entry which is preliminary data.</text>
</comment>
<feature type="domain" description="Endonuclease/exonuclease/phosphatase" evidence="2">
    <location>
        <begin position="6"/>
        <end position="216"/>
    </location>
</feature>
<dbReference type="Gene3D" id="3.60.10.10">
    <property type="entry name" value="Endonuclease/exonuclease/phosphatase"/>
    <property type="match status" value="1"/>
</dbReference>
<evidence type="ECO:0000313" key="4">
    <source>
        <dbReference type="Proteomes" id="UP000626026"/>
    </source>
</evidence>
<keyword evidence="3" id="KW-0540">Nuclease</keyword>
<dbReference type="InterPro" id="IPR051916">
    <property type="entry name" value="GPI-anchor_lipid_remodeler"/>
</dbReference>
<keyword evidence="3" id="KW-0255">Endonuclease</keyword>
<proteinExistence type="predicted"/>
<dbReference type="GO" id="GO:0004519">
    <property type="term" value="F:endonuclease activity"/>
    <property type="evidence" value="ECO:0007669"/>
    <property type="project" value="UniProtKB-KW"/>
</dbReference>
<feature type="region of interest" description="Disordered" evidence="1">
    <location>
        <begin position="230"/>
        <end position="253"/>
    </location>
</feature>
<dbReference type="SUPFAM" id="SSF56219">
    <property type="entry name" value="DNase I-like"/>
    <property type="match status" value="1"/>
</dbReference>
<evidence type="ECO:0000259" key="2">
    <source>
        <dbReference type="Pfam" id="PF03372"/>
    </source>
</evidence>
<dbReference type="InterPro" id="IPR005135">
    <property type="entry name" value="Endo/exonuclease/phosphatase"/>
</dbReference>
<dbReference type="PANTHER" id="PTHR14859">
    <property type="entry name" value="CALCOFLUOR WHITE HYPERSENSITIVE PROTEIN PRECURSOR"/>
    <property type="match status" value="1"/>
</dbReference>
<feature type="compositionally biased region" description="Basic and acidic residues" evidence="1">
    <location>
        <begin position="230"/>
        <end position="241"/>
    </location>
</feature>
<reference evidence="3 4" key="1">
    <citation type="journal article" date="2013" name="Int. J. Syst. Evol. Microbiol.">
        <title>Roseomonas aerophila sp. nov., isolated from air.</title>
        <authorList>
            <person name="Kim S.J."/>
            <person name="Weon H.Y."/>
            <person name="Ahn J.H."/>
            <person name="Hong S.B."/>
            <person name="Seok S.J."/>
            <person name="Whang K.S."/>
            <person name="Kwon S.W."/>
        </authorList>
    </citation>
    <scope>NUCLEOTIDE SEQUENCE [LARGE SCALE GENOMIC DNA]</scope>
    <source>
        <strain evidence="3 4">NBRC 108923</strain>
    </source>
</reference>
<sequence>MILRAMTWNIHGGIGTDGVCDMRRVTALIRRQAPDILAVQEVESRGRGTEHCGFSLLGALSDHSTPARTIKADDGAYGHMLLSRWPIQHSALHDLSHPGREPRVAIEATIATPSGALHVVSTHLGLRTRERQQQALRLAALIRRLEGPLVVLGDFNEWIWRGPVRRVLAGQDWAGTQQRTFPARFPVLKLDRIYCRPARLLGDSWRDPDGRGASDHLPVVAELHMPEMRTDVGEPDARTEELVPTGIVEAGAP</sequence>
<dbReference type="Proteomes" id="UP000626026">
    <property type="component" value="Unassembled WGS sequence"/>
</dbReference>
<name>A0ABR7RT18_9PROT</name>
<dbReference type="EMBL" id="JACTVA010000057">
    <property type="protein sequence ID" value="MBC9209491.1"/>
    <property type="molecule type" value="Genomic_DNA"/>
</dbReference>
<dbReference type="InterPro" id="IPR036691">
    <property type="entry name" value="Endo/exonu/phosph_ase_sf"/>
</dbReference>
<dbReference type="PANTHER" id="PTHR14859:SF1">
    <property type="entry name" value="PGAP2-INTERACTING PROTEIN"/>
    <property type="match status" value="1"/>
</dbReference>
<evidence type="ECO:0000256" key="1">
    <source>
        <dbReference type="SAM" id="MobiDB-lite"/>
    </source>
</evidence>
<dbReference type="Pfam" id="PF03372">
    <property type="entry name" value="Exo_endo_phos"/>
    <property type="match status" value="1"/>
</dbReference>
<keyword evidence="3" id="KW-0378">Hydrolase</keyword>
<organism evidence="3 4">
    <name type="scientific">Teichococcus aerophilus</name>
    <dbReference type="NCBI Taxonomy" id="1224513"/>
    <lineage>
        <taxon>Bacteria</taxon>
        <taxon>Pseudomonadati</taxon>
        <taxon>Pseudomonadota</taxon>
        <taxon>Alphaproteobacteria</taxon>
        <taxon>Acetobacterales</taxon>
        <taxon>Roseomonadaceae</taxon>
        <taxon>Roseomonas</taxon>
    </lineage>
</organism>
<keyword evidence="4" id="KW-1185">Reference proteome</keyword>
<evidence type="ECO:0000313" key="3">
    <source>
        <dbReference type="EMBL" id="MBC9209491.1"/>
    </source>
</evidence>
<accession>A0ABR7RT18</accession>